<dbReference type="Gene3D" id="3.10.290.10">
    <property type="entry name" value="RNA-binding S4 domain"/>
    <property type="match status" value="1"/>
</dbReference>
<evidence type="ECO:0000256" key="5">
    <source>
        <dbReference type="SAM" id="MobiDB-lite"/>
    </source>
</evidence>
<evidence type="ECO:0000313" key="7">
    <source>
        <dbReference type="EMBL" id="AEE51357.1"/>
    </source>
</evidence>
<feature type="compositionally biased region" description="Basic and acidic residues" evidence="5">
    <location>
        <begin position="11"/>
        <end position="30"/>
    </location>
</feature>
<dbReference type="InterPro" id="IPR000748">
    <property type="entry name" value="PsdUridine_synth_RsuA/RluB/E/F"/>
</dbReference>
<keyword evidence="8" id="KW-1185">Reference proteome</keyword>
<dbReference type="HOGENOM" id="CLU_024979_1_2_10"/>
<keyword evidence="3" id="KW-0694">RNA-binding</keyword>
<dbReference type="eggNOG" id="COG1187">
    <property type="taxonomic scope" value="Bacteria"/>
</dbReference>
<name>F4KWL7_HALH1</name>
<dbReference type="EMBL" id="CP002691">
    <property type="protein sequence ID" value="AEE51357.1"/>
    <property type="molecule type" value="Genomic_DNA"/>
</dbReference>
<evidence type="ECO:0000313" key="8">
    <source>
        <dbReference type="Proteomes" id="UP000008461"/>
    </source>
</evidence>
<evidence type="ECO:0000256" key="2">
    <source>
        <dbReference type="ARBA" id="ARBA00023235"/>
    </source>
</evidence>
<proteinExistence type="inferred from homology"/>
<sequence length="274" mass="31142">MRRKPSASGKPKTERRPSAYGKTKAERRPSAPESTEGMRLNKYVAHCGVASRREAAEIVKQGHITVNSVVETEPFYQIKTGDIVKYKGQVIRPEVRRVYYLMNKPKNVITTTSDEKGRKTVLDLVADRVEERVFPVGRLDRDTTGLLLLTNDGELALKMTHPSYKIKKIYHATLNKTVSKEDLEKIRAGLELEDGPAPVDAADYIIERPHSEVGLTVHIGRNRIVRRIFEHLGYEVLKLDRVYLGGLTKKDLPRGFVRRLTSQELIMLKHFTGK</sequence>
<dbReference type="Pfam" id="PF01479">
    <property type="entry name" value="S4"/>
    <property type="match status" value="1"/>
</dbReference>
<evidence type="ECO:0000259" key="6">
    <source>
        <dbReference type="SMART" id="SM00363"/>
    </source>
</evidence>
<dbReference type="SMART" id="SM00363">
    <property type="entry name" value="S4"/>
    <property type="match status" value="1"/>
</dbReference>
<reference evidence="7 8" key="1">
    <citation type="journal article" date="2011" name="Stand. Genomic Sci.">
        <title>Complete genome sequence of Haliscomenobacter hydrossis type strain (O).</title>
        <authorList>
            <consortium name="US DOE Joint Genome Institute (JGI-PGF)"/>
            <person name="Daligault H."/>
            <person name="Lapidus A."/>
            <person name="Zeytun A."/>
            <person name="Nolan M."/>
            <person name="Lucas S."/>
            <person name="Del Rio T.G."/>
            <person name="Tice H."/>
            <person name="Cheng J.F."/>
            <person name="Tapia R."/>
            <person name="Han C."/>
            <person name="Goodwin L."/>
            <person name="Pitluck S."/>
            <person name="Liolios K."/>
            <person name="Pagani I."/>
            <person name="Ivanova N."/>
            <person name="Huntemann M."/>
            <person name="Mavromatis K."/>
            <person name="Mikhailova N."/>
            <person name="Pati A."/>
            <person name="Chen A."/>
            <person name="Palaniappan K."/>
            <person name="Land M."/>
            <person name="Hauser L."/>
            <person name="Brambilla E.M."/>
            <person name="Rohde M."/>
            <person name="Verbarg S."/>
            <person name="Goker M."/>
            <person name="Bristow J."/>
            <person name="Eisen J.A."/>
            <person name="Markowitz V."/>
            <person name="Hugenholtz P."/>
            <person name="Kyrpides N.C."/>
            <person name="Klenk H.P."/>
            <person name="Woyke T."/>
        </authorList>
    </citation>
    <scope>NUCLEOTIDE SEQUENCE [LARGE SCALE GENOMIC DNA]</scope>
    <source>
        <strain evidence="8">ATCC 27775 / DSM 1100 / LMG 10767 / O</strain>
    </source>
</reference>
<dbReference type="STRING" id="760192.Halhy_3502"/>
<organism evidence="7 8">
    <name type="scientific">Haliscomenobacter hydrossis (strain ATCC 27775 / DSM 1100 / LMG 10767 / O)</name>
    <dbReference type="NCBI Taxonomy" id="760192"/>
    <lineage>
        <taxon>Bacteria</taxon>
        <taxon>Pseudomonadati</taxon>
        <taxon>Bacteroidota</taxon>
        <taxon>Saprospiria</taxon>
        <taxon>Saprospirales</taxon>
        <taxon>Haliscomenobacteraceae</taxon>
        <taxon>Haliscomenobacter</taxon>
    </lineage>
</organism>
<reference key="2">
    <citation type="submission" date="2011-04" db="EMBL/GenBank/DDBJ databases">
        <title>Complete sequence of chromosome of Haliscomenobacter hydrossis DSM 1100.</title>
        <authorList>
            <consortium name="US DOE Joint Genome Institute (JGI-PGF)"/>
            <person name="Lucas S."/>
            <person name="Han J."/>
            <person name="Lapidus A."/>
            <person name="Bruce D."/>
            <person name="Goodwin L."/>
            <person name="Pitluck S."/>
            <person name="Peters L."/>
            <person name="Kyrpides N."/>
            <person name="Mavromatis K."/>
            <person name="Ivanova N."/>
            <person name="Ovchinnikova G."/>
            <person name="Pagani I."/>
            <person name="Daligault H."/>
            <person name="Detter J.C."/>
            <person name="Han C."/>
            <person name="Land M."/>
            <person name="Hauser L."/>
            <person name="Markowitz V."/>
            <person name="Cheng J.-F."/>
            <person name="Hugenholtz P."/>
            <person name="Woyke T."/>
            <person name="Wu D."/>
            <person name="Verbarg S."/>
            <person name="Frueling A."/>
            <person name="Brambilla E."/>
            <person name="Klenk H.-P."/>
            <person name="Eisen J.A."/>
        </authorList>
    </citation>
    <scope>NUCLEOTIDE SEQUENCE</scope>
    <source>
        <strain>DSM 1100</strain>
    </source>
</reference>
<dbReference type="KEGG" id="hhy:Halhy_3502"/>
<dbReference type="Gene3D" id="3.30.70.1560">
    <property type="entry name" value="Alpha-L RNA-binding motif"/>
    <property type="match status" value="1"/>
</dbReference>
<dbReference type="Gene3D" id="3.30.70.580">
    <property type="entry name" value="Pseudouridine synthase I, catalytic domain, N-terminal subdomain"/>
    <property type="match status" value="1"/>
</dbReference>
<dbReference type="GO" id="GO:0000455">
    <property type="term" value="P:enzyme-directed rRNA pseudouridine synthesis"/>
    <property type="evidence" value="ECO:0007669"/>
    <property type="project" value="UniProtKB-ARBA"/>
</dbReference>
<dbReference type="EC" id="5.4.99.-" evidence="4"/>
<dbReference type="GO" id="GO:0120159">
    <property type="term" value="F:rRNA pseudouridine synthase activity"/>
    <property type="evidence" value="ECO:0007669"/>
    <property type="project" value="UniProtKB-ARBA"/>
</dbReference>
<dbReference type="SUPFAM" id="SSF55120">
    <property type="entry name" value="Pseudouridine synthase"/>
    <property type="match status" value="1"/>
</dbReference>
<dbReference type="InterPro" id="IPR006145">
    <property type="entry name" value="PsdUridine_synth_RsuA/RluA"/>
</dbReference>
<feature type="region of interest" description="Disordered" evidence="5">
    <location>
        <begin position="1"/>
        <end position="37"/>
    </location>
</feature>
<dbReference type="InterPro" id="IPR042092">
    <property type="entry name" value="PsdUridine_s_RsuA/RluB/E/F_cat"/>
</dbReference>
<dbReference type="CDD" id="cd02870">
    <property type="entry name" value="PseudoU_synth_RsuA_like"/>
    <property type="match status" value="1"/>
</dbReference>
<dbReference type="InterPro" id="IPR020103">
    <property type="entry name" value="PsdUridine_synth_cat_dom_sf"/>
</dbReference>
<protein>
    <recommendedName>
        <fullName evidence="4">Pseudouridine synthase</fullName>
        <ecNumber evidence="4">5.4.99.-</ecNumber>
    </recommendedName>
</protein>
<feature type="domain" description="RNA-binding S4" evidence="6">
    <location>
        <begin position="38"/>
        <end position="100"/>
    </location>
</feature>
<dbReference type="NCBIfam" id="TIGR00093">
    <property type="entry name" value="pseudouridine synthase"/>
    <property type="match status" value="1"/>
</dbReference>
<dbReference type="OrthoDB" id="9807213at2"/>
<dbReference type="PROSITE" id="PS01149">
    <property type="entry name" value="PSI_RSU"/>
    <property type="match status" value="1"/>
</dbReference>
<gene>
    <name evidence="7" type="ordered locus">Halhy_3502</name>
</gene>
<dbReference type="FunFam" id="3.10.290.10:FF:000003">
    <property type="entry name" value="Pseudouridine synthase"/>
    <property type="match status" value="1"/>
</dbReference>
<evidence type="ECO:0000256" key="1">
    <source>
        <dbReference type="ARBA" id="ARBA00008348"/>
    </source>
</evidence>
<evidence type="ECO:0000256" key="3">
    <source>
        <dbReference type="PROSITE-ProRule" id="PRU00182"/>
    </source>
</evidence>
<dbReference type="InterPro" id="IPR036986">
    <property type="entry name" value="S4_RNA-bd_sf"/>
</dbReference>
<dbReference type="GO" id="GO:0003723">
    <property type="term" value="F:RNA binding"/>
    <property type="evidence" value="ECO:0007669"/>
    <property type="project" value="UniProtKB-KW"/>
</dbReference>
<dbReference type="Proteomes" id="UP000008461">
    <property type="component" value="Chromosome"/>
</dbReference>
<dbReference type="PROSITE" id="PS50889">
    <property type="entry name" value="S4"/>
    <property type="match status" value="1"/>
</dbReference>
<dbReference type="InterPro" id="IPR018496">
    <property type="entry name" value="PsdUridine_synth_RsuA/RluB_CS"/>
</dbReference>
<dbReference type="PANTHER" id="PTHR47683">
    <property type="entry name" value="PSEUDOURIDINE SYNTHASE FAMILY PROTEIN-RELATED"/>
    <property type="match status" value="1"/>
</dbReference>
<accession>F4KWL7</accession>
<dbReference type="SUPFAM" id="SSF55174">
    <property type="entry name" value="Alpha-L RNA-binding motif"/>
    <property type="match status" value="1"/>
</dbReference>
<dbReference type="AlphaFoldDB" id="F4KWL7"/>
<dbReference type="InterPro" id="IPR020094">
    <property type="entry name" value="TruA/RsuA/RluB/E/F_N"/>
</dbReference>
<comment type="similarity">
    <text evidence="1 4">Belongs to the pseudouridine synthase RsuA family.</text>
</comment>
<dbReference type="CDD" id="cd00165">
    <property type="entry name" value="S4"/>
    <property type="match status" value="1"/>
</dbReference>
<dbReference type="InterPro" id="IPR002942">
    <property type="entry name" value="S4_RNA-bd"/>
</dbReference>
<keyword evidence="2 4" id="KW-0413">Isomerase</keyword>
<dbReference type="Pfam" id="PF00849">
    <property type="entry name" value="PseudoU_synth_2"/>
    <property type="match status" value="1"/>
</dbReference>
<dbReference type="PANTHER" id="PTHR47683:SF2">
    <property type="entry name" value="RNA-BINDING S4 DOMAIN-CONTAINING PROTEIN"/>
    <property type="match status" value="1"/>
</dbReference>
<dbReference type="InterPro" id="IPR050343">
    <property type="entry name" value="RsuA_PseudoU_synthase"/>
</dbReference>
<evidence type="ECO:0000256" key="4">
    <source>
        <dbReference type="RuleBase" id="RU003887"/>
    </source>
</evidence>